<feature type="domain" description="DUF7041" evidence="1">
    <location>
        <begin position="133"/>
        <end position="189"/>
    </location>
</feature>
<evidence type="ECO:0000313" key="3">
    <source>
        <dbReference type="Proteomes" id="UP000092445"/>
    </source>
</evidence>
<dbReference type="PANTHER" id="PTHR33327">
    <property type="entry name" value="ENDONUCLEASE"/>
    <property type="match status" value="1"/>
</dbReference>
<dbReference type="Pfam" id="PF23055">
    <property type="entry name" value="DUF7041"/>
    <property type="match status" value="1"/>
</dbReference>
<keyword evidence="3" id="KW-1185">Reference proteome</keyword>
<sequence>MIVLGIKALGAVVLPVIMFNFHYCSLKSGFSFGVWRNNDGGFIGGVRCTPGSLFLVCVAKIVSPPFGHKMQRTSPTAPVYSNNTNDIIDLIFDNNNALQNINTSEHIKNTHTPNESLSINREILACSVKLSLFWSNCSETCFIQTEAQFASKGITQDTTKYEDILLVLPQKLITSTADFIRDPPANKYEGGVEVSVLPLAKFPNNNKSSDNKLTAENVSNIITFGKKLLNINLNPRRNFPFAFLIADISRPIITADFVSKHGPLVDVKRTRLVDSLTNIAVIA</sequence>
<dbReference type="AlphaFoldDB" id="A0A1B0A3Q8"/>
<dbReference type="VEuPathDB" id="VectorBase:GPAI033535"/>
<dbReference type="EnsemblMetazoa" id="GPAI033535-RA">
    <property type="protein sequence ID" value="GPAI033535-PA"/>
    <property type="gene ID" value="GPAI033535"/>
</dbReference>
<proteinExistence type="predicted"/>
<reference evidence="2" key="2">
    <citation type="submission" date="2020-05" db="UniProtKB">
        <authorList>
            <consortium name="EnsemblMetazoa"/>
        </authorList>
    </citation>
    <scope>IDENTIFICATION</scope>
    <source>
        <strain evidence="2">IAEA</strain>
    </source>
</reference>
<dbReference type="InterPro" id="IPR055469">
    <property type="entry name" value="DUF7041"/>
</dbReference>
<reference evidence="3" key="1">
    <citation type="submission" date="2014-03" db="EMBL/GenBank/DDBJ databases">
        <authorList>
            <person name="Aksoy S."/>
            <person name="Warren W."/>
            <person name="Wilson R.K."/>
        </authorList>
    </citation>
    <scope>NUCLEOTIDE SEQUENCE [LARGE SCALE GENOMIC DNA]</scope>
    <source>
        <strain evidence="3">IAEA</strain>
    </source>
</reference>
<dbReference type="Proteomes" id="UP000092445">
    <property type="component" value="Unassembled WGS sequence"/>
</dbReference>
<dbReference type="PANTHER" id="PTHR33327:SF3">
    <property type="entry name" value="RNA-DIRECTED DNA POLYMERASE"/>
    <property type="match status" value="1"/>
</dbReference>
<dbReference type="STRING" id="7398.A0A1B0A3Q8"/>
<name>A0A1B0A3Q8_GLOPL</name>
<evidence type="ECO:0000313" key="2">
    <source>
        <dbReference type="EnsemblMetazoa" id="GPAI033535-PA"/>
    </source>
</evidence>
<accession>A0A1B0A3Q8</accession>
<organism evidence="2 3">
    <name type="scientific">Glossina pallidipes</name>
    <name type="common">Tsetse fly</name>
    <dbReference type="NCBI Taxonomy" id="7398"/>
    <lineage>
        <taxon>Eukaryota</taxon>
        <taxon>Metazoa</taxon>
        <taxon>Ecdysozoa</taxon>
        <taxon>Arthropoda</taxon>
        <taxon>Hexapoda</taxon>
        <taxon>Insecta</taxon>
        <taxon>Pterygota</taxon>
        <taxon>Neoptera</taxon>
        <taxon>Endopterygota</taxon>
        <taxon>Diptera</taxon>
        <taxon>Brachycera</taxon>
        <taxon>Muscomorpha</taxon>
        <taxon>Hippoboscoidea</taxon>
        <taxon>Glossinidae</taxon>
        <taxon>Glossina</taxon>
    </lineage>
</organism>
<evidence type="ECO:0000259" key="1">
    <source>
        <dbReference type="Pfam" id="PF23055"/>
    </source>
</evidence>
<protein>
    <recommendedName>
        <fullName evidence="1">DUF7041 domain-containing protein</fullName>
    </recommendedName>
</protein>